<accession>A0A4V2V0W1</accession>
<sequence>MMIRHSRWIQRGFSLHEAMISLAVLSSGLLALAQFQGQIHENSGQTKAQTTAVNLAQQKLEALRDQAGTDYASIAEGRDTPPMQTGDNTRFSRHWTITHHDSPSYKAVSVTTDWQSVDGETQSVSIASLLAPGTPYRSQLGTEPDALSETGEQDESSDQDRKTPDDAARTEQADTPVADQETAEIRPPATCLCQRRDGGGRLDDRNSHPNCTDDCCQSAWQQSAEGLCQTDDCTFVAQCLRS</sequence>
<comment type="caution">
    <text evidence="2">The sequence shown here is derived from an EMBL/GenBank/DDBJ whole genome shotgun (WGS) entry which is preliminary data.</text>
</comment>
<name>A0A4V2V0W1_9GAMM</name>
<evidence type="ECO:0000313" key="3">
    <source>
        <dbReference type="Proteomes" id="UP000295717"/>
    </source>
</evidence>
<protein>
    <recommendedName>
        <fullName evidence="4">Prepilin-type N-terminal cleavage/methylation domain-containing protein</fullName>
    </recommendedName>
</protein>
<proteinExistence type="predicted"/>
<gene>
    <name evidence="2" type="ORF">EDC35_11141</name>
</gene>
<dbReference type="AlphaFoldDB" id="A0A4V2V0W1"/>
<evidence type="ECO:0000313" key="2">
    <source>
        <dbReference type="EMBL" id="TCT18842.1"/>
    </source>
</evidence>
<feature type="region of interest" description="Disordered" evidence="1">
    <location>
        <begin position="133"/>
        <end position="183"/>
    </location>
</feature>
<keyword evidence="3" id="KW-1185">Reference proteome</keyword>
<evidence type="ECO:0000256" key="1">
    <source>
        <dbReference type="SAM" id="MobiDB-lite"/>
    </source>
</evidence>
<organism evidence="2 3">
    <name type="scientific">Thiobaca trueperi</name>
    <dbReference type="NCBI Taxonomy" id="127458"/>
    <lineage>
        <taxon>Bacteria</taxon>
        <taxon>Pseudomonadati</taxon>
        <taxon>Pseudomonadota</taxon>
        <taxon>Gammaproteobacteria</taxon>
        <taxon>Chromatiales</taxon>
        <taxon>Chromatiaceae</taxon>
        <taxon>Thiobaca</taxon>
    </lineage>
</organism>
<dbReference type="Proteomes" id="UP000295717">
    <property type="component" value="Unassembled WGS sequence"/>
</dbReference>
<reference evidence="2 3" key="1">
    <citation type="submission" date="2019-03" db="EMBL/GenBank/DDBJ databases">
        <title>Genomic Encyclopedia of Type Strains, Phase IV (KMG-IV): sequencing the most valuable type-strain genomes for metagenomic binning, comparative biology and taxonomic classification.</title>
        <authorList>
            <person name="Goeker M."/>
        </authorList>
    </citation>
    <scope>NUCLEOTIDE SEQUENCE [LARGE SCALE GENOMIC DNA]</scope>
    <source>
        <strain evidence="2 3">DSM 13587</strain>
    </source>
</reference>
<dbReference type="RefSeq" id="WP_132978455.1">
    <property type="nucleotide sequence ID" value="NZ_SMAO01000011.1"/>
</dbReference>
<feature type="compositionally biased region" description="Basic and acidic residues" evidence="1">
    <location>
        <begin position="158"/>
        <end position="172"/>
    </location>
</feature>
<evidence type="ECO:0008006" key="4">
    <source>
        <dbReference type="Google" id="ProtNLM"/>
    </source>
</evidence>
<dbReference type="OrthoDB" id="6194160at2"/>
<dbReference type="EMBL" id="SMAO01000011">
    <property type="protein sequence ID" value="TCT18842.1"/>
    <property type="molecule type" value="Genomic_DNA"/>
</dbReference>